<comment type="caution">
    <text evidence="2">The sequence shown here is derived from an EMBL/GenBank/DDBJ whole genome shotgun (WGS) entry which is preliminary data.</text>
</comment>
<dbReference type="Proteomes" id="UP001595705">
    <property type="component" value="Unassembled WGS sequence"/>
</dbReference>
<proteinExistence type="predicted"/>
<feature type="compositionally biased region" description="Low complexity" evidence="1">
    <location>
        <begin position="106"/>
        <end position="117"/>
    </location>
</feature>
<feature type="compositionally biased region" description="Basic residues" evidence="1">
    <location>
        <begin position="96"/>
        <end position="105"/>
    </location>
</feature>
<feature type="compositionally biased region" description="Basic residues" evidence="1">
    <location>
        <begin position="61"/>
        <end position="71"/>
    </location>
</feature>
<evidence type="ECO:0000313" key="3">
    <source>
        <dbReference type="Proteomes" id="UP001595705"/>
    </source>
</evidence>
<protein>
    <recommendedName>
        <fullName evidence="4">Histone</fullName>
    </recommendedName>
</protein>
<dbReference type="RefSeq" id="WP_386743417.1">
    <property type="nucleotide sequence ID" value="NZ_JBHRYA010000007.1"/>
</dbReference>
<keyword evidence="3" id="KW-1185">Reference proteome</keyword>
<name>A0ABV7XJH8_9GAMM</name>
<organism evidence="2 3">
    <name type="scientific">Luteimonas soli</name>
    <dbReference type="NCBI Taxonomy" id="1648966"/>
    <lineage>
        <taxon>Bacteria</taxon>
        <taxon>Pseudomonadati</taxon>
        <taxon>Pseudomonadota</taxon>
        <taxon>Gammaproteobacteria</taxon>
        <taxon>Lysobacterales</taxon>
        <taxon>Lysobacteraceae</taxon>
        <taxon>Luteimonas</taxon>
    </lineage>
</organism>
<dbReference type="EMBL" id="JBHRYA010000007">
    <property type="protein sequence ID" value="MFC3716320.1"/>
    <property type="molecule type" value="Genomic_DNA"/>
</dbReference>
<feature type="compositionally biased region" description="Basic residues" evidence="1">
    <location>
        <begin position="118"/>
        <end position="128"/>
    </location>
</feature>
<accession>A0ABV7XJH8</accession>
<evidence type="ECO:0000313" key="2">
    <source>
        <dbReference type="EMBL" id="MFC3716320.1"/>
    </source>
</evidence>
<reference evidence="3" key="1">
    <citation type="journal article" date="2019" name="Int. J. Syst. Evol. Microbiol.">
        <title>The Global Catalogue of Microorganisms (GCM) 10K type strain sequencing project: providing services to taxonomists for standard genome sequencing and annotation.</title>
        <authorList>
            <consortium name="The Broad Institute Genomics Platform"/>
            <consortium name="The Broad Institute Genome Sequencing Center for Infectious Disease"/>
            <person name="Wu L."/>
            <person name="Ma J."/>
        </authorList>
    </citation>
    <scope>NUCLEOTIDE SEQUENCE [LARGE SCALE GENOMIC DNA]</scope>
    <source>
        <strain evidence="3">KCTC 42441</strain>
    </source>
</reference>
<evidence type="ECO:0008006" key="4">
    <source>
        <dbReference type="Google" id="ProtNLM"/>
    </source>
</evidence>
<feature type="compositionally biased region" description="Basic and acidic residues" evidence="1">
    <location>
        <begin position="134"/>
        <end position="146"/>
    </location>
</feature>
<sequence>MDELFESLVREGMARMRWTRKRAEAQANRYLKRAGAGKAKAAIGVLKKGALPAARPAPKIRVVKPRSKAKARPSAPDPKLAESSTRPAQKAVEKQLRKKVKKARAKQAAVAAAIAKPAAKRTKPKKKQLTPLQRLERALGPDDGRRRGGSPFLQGGSPGLGRRR</sequence>
<gene>
    <name evidence="2" type="ORF">ACFONC_09155</name>
</gene>
<feature type="region of interest" description="Disordered" evidence="1">
    <location>
        <begin position="49"/>
        <end position="164"/>
    </location>
</feature>
<evidence type="ECO:0000256" key="1">
    <source>
        <dbReference type="SAM" id="MobiDB-lite"/>
    </source>
</evidence>